<dbReference type="Gene3D" id="1.10.720.40">
    <property type="match status" value="1"/>
</dbReference>
<evidence type="ECO:0000313" key="4">
    <source>
        <dbReference type="EMBL" id="TDH10617.1"/>
    </source>
</evidence>
<organism evidence="4 5">
    <name type="scientific">Perca flavescens</name>
    <name type="common">American yellow perch</name>
    <name type="synonym">Morone flavescens</name>
    <dbReference type="NCBI Taxonomy" id="8167"/>
    <lineage>
        <taxon>Eukaryota</taxon>
        <taxon>Metazoa</taxon>
        <taxon>Chordata</taxon>
        <taxon>Craniata</taxon>
        <taxon>Vertebrata</taxon>
        <taxon>Euteleostomi</taxon>
        <taxon>Actinopterygii</taxon>
        <taxon>Neopterygii</taxon>
        <taxon>Teleostei</taxon>
        <taxon>Neoteleostei</taxon>
        <taxon>Acanthomorphata</taxon>
        <taxon>Eupercaria</taxon>
        <taxon>Perciformes</taxon>
        <taxon>Percoidei</taxon>
        <taxon>Percidae</taxon>
        <taxon>Percinae</taxon>
        <taxon>Perca</taxon>
    </lineage>
</organism>
<feature type="region of interest" description="Disordered" evidence="1">
    <location>
        <begin position="40"/>
        <end position="102"/>
    </location>
</feature>
<accession>A0A484D7M4</accession>
<gene>
    <name evidence="4" type="ORF">EPR50_G00077600</name>
</gene>
<evidence type="ECO:0000259" key="3">
    <source>
        <dbReference type="PROSITE" id="PS50954"/>
    </source>
</evidence>
<keyword evidence="2" id="KW-0472">Membrane</keyword>
<evidence type="ECO:0000256" key="2">
    <source>
        <dbReference type="SAM" id="Phobius"/>
    </source>
</evidence>
<keyword evidence="5" id="KW-1185">Reference proteome</keyword>
<keyword evidence="2" id="KW-1133">Transmembrane helix</keyword>
<dbReference type="AlphaFoldDB" id="A0A484D7M4"/>
<dbReference type="SMART" id="SM00540">
    <property type="entry name" value="LEM"/>
    <property type="match status" value="1"/>
</dbReference>
<feature type="domain" description="LEM" evidence="3">
    <location>
        <begin position="1"/>
        <end position="45"/>
    </location>
</feature>
<dbReference type="EMBL" id="SCKG01000007">
    <property type="protein sequence ID" value="TDH10617.1"/>
    <property type="molecule type" value="Genomic_DNA"/>
</dbReference>
<dbReference type="PANTHER" id="PTHR12019:SF5">
    <property type="entry name" value="EMERIN (EMERY-DREIFUSS MUSCULAR DYSTROPHY)"/>
    <property type="match status" value="1"/>
</dbReference>
<dbReference type="InterPro" id="IPR011015">
    <property type="entry name" value="LEM/LEM-like_dom_sf"/>
</dbReference>
<dbReference type="PANTHER" id="PTHR12019">
    <property type="entry name" value="LAMINA-ASSOCIATED POLYPEPTIDE THYMOPOIETIN"/>
    <property type="match status" value="1"/>
</dbReference>
<dbReference type="PROSITE" id="PS50954">
    <property type="entry name" value="LEM"/>
    <property type="match status" value="1"/>
</dbReference>
<dbReference type="Pfam" id="PF03020">
    <property type="entry name" value="LEM"/>
    <property type="match status" value="1"/>
</dbReference>
<proteinExistence type="predicted"/>
<sequence length="187" mass="21517">MSSLRSKSAQDISDLLDEYGIKHGPVVDSTRSLYEKKLKEAMAKGKKGKPSPDKTYYREEEEEVTYEYRTPVRSDGAGDSGSYMRSRPEWSEREFEHETSYSSYLRSKPEYRGKDFVDEPAMYDTPSTYRNSYLNSTPMKSQDAPKAPKSSRLIPLWVQFAFFLAVAVFLYLVFSSMETNESLKGIE</sequence>
<comment type="caution">
    <text evidence="4">The sequence shown here is derived from an EMBL/GenBank/DDBJ whole genome shotgun (WGS) entry which is preliminary data.</text>
</comment>
<dbReference type="InterPro" id="IPR051656">
    <property type="entry name" value="LEM_domain"/>
</dbReference>
<protein>
    <recommendedName>
        <fullName evidence="3">LEM domain-containing protein</fullName>
    </recommendedName>
</protein>
<feature type="transmembrane region" description="Helical" evidence="2">
    <location>
        <begin position="156"/>
        <end position="174"/>
    </location>
</feature>
<keyword evidence="2" id="KW-0812">Transmembrane</keyword>
<dbReference type="InterPro" id="IPR003887">
    <property type="entry name" value="LEM_dom"/>
</dbReference>
<dbReference type="FunFam" id="1.10.720.40:FF:000001">
    <property type="entry name" value="LEM domain containing 2, isoform CRA_a"/>
    <property type="match status" value="1"/>
</dbReference>
<feature type="compositionally biased region" description="Basic and acidic residues" evidence="1">
    <location>
        <begin position="86"/>
        <end position="99"/>
    </location>
</feature>
<name>A0A484D7M4_PERFV</name>
<evidence type="ECO:0000256" key="1">
    <source>
        <dbReference type="SAM" id="MobiDB-lite"/>
    </source>
</evidence>
<dbReference type="SUPFAM" id="SSF63451">
    <property type="entry name" value="LEM domain"/>
    <property type="match status" value="1"/>
</dbReference>
<reference evidence="4 5" key="1">
    <citation type="submission" date="2019-01" db="EMBL/GenBank/DDBJ databases">
        <title>A chromosome-scale genome assembly of the yellow perch, Perca flavescens.</title>
        <authorList>
            <person name="Feron R."/>
            <person name="Morvezen R."/>
            <person name="Bestin A."/>
            <person name="Haffray P."/>
            <person name="Klopp C."/>
            <person name="Zahm M."/>
            <person name="Cabau C."/>
            <person name="Roques C."/>
            <person name="Donnadieu C."/>
            <person name="Bouchez O."/>
            <person name="Christie M."/>
            <person name="Larson W."/>
            <person name="Guiguen Y."/>
        </authorList>
    </citation>
    <scope>NUCLEOTIDE SEQUENCE [LARGE SCALE GENOMIC DNA]</scope>
    <source>
        <strain evidence="4">YP-PL-M2</strain>
        <tissue evidence="4">Blood</tissue>
    </source>
</reference>
<evidence type="ECO:0000313" key="5">
    <source>
        <dbReference type="Proteomes" id="UP000295070"/>
    </source>
</evidence>
<dbReference type="Proteomes" id="UP000295070">
    <property type="component" value="Chromosome 7"/>
</dbReference>